<dbReference type="EMBL" id="BMFR01000014">
    <property type="protein sequence ID" value="GGG82517.1"/>
    <property type="molecule type" value="Genomic_DNA"/>
</dbReference>
<gene>
    <name evidence="1" type="ORF">GCM10011398_30040</name>
</gene>
<comment type="caution">
    <text evidence="1">The sequence shown here is derived from an EMBL/GenBank/DDBJ whole genome shotgun (WGS) entry which is preliminary data.</text>
</comment>
<evidence type="ECO:0000313" key="2">
    <source>
        <dbReference type="Proteomes" id="UP000622860"/>
    </source>
</evidence>
<evidence type="ECO:0000313" key="1">
    <source>
        <dbReference type="EMBL" id="GGG82517.1"/>
    </source>
</evidence>
<organism evidence="1 2">
    <name type="scientific">Virgibacillus oceani</name>
    <dbReference type="NCBI Taxonomy" id="1479511"/>
    <lineage>
        <taxon>Bacteria</taxon>
        <taxon>Bacillati</taxon>
        <taxon>Bacillota</taxon>
        <taxon>Bacilli</taxon>
        <taxon>Bacillales</taxon>
        <taxon>Bacillaceae</taxon>
        <taxon>Virgibacillus</taxon>
    </lineage>
</organism>
<name>A0A917HKN5_9BACI</name>
<reference evidence="1" key="1">
    <citation type="journal article" date="2014" name="Int. J. Syst. Evol. Microbiol.">
        <title>Complete genome sequence of Corynebacterium casei LMG S-19264T (=DSM 44701T), isolated from a smear-ripened cheese.</title>
        <authorList>
            <consortium name="US DOE Joint Genome Institute (JGI-PGF)"/>
            <person name="Walter F."/>
            <person name="Albersmeier A."/>
            <person name="Kalinowski J."/>
            <person name="Ruckert C."/>
        </authorList>
    </citation>
    <scope>NUCLEOTIDE SEQUENCE</scope>
    <source>
        <strain evidence="1">CGMCC 1.12754</strain>
    </source>
</reference>
<sequence>MNAVNPSLNWFMEQSKSGTGLPSGDKRKQGTREHMFLVLGVSIAYVSSR</sequence>
<evidence type="ECO:0008006" key="3">
    <source>
        <dbReference type="Google" id="ProtNLM"/>
    </source>
</evidence>
<reference evidence="1" key="2">
    <citation type="submission" date="2020-09" db="EMBL/GenBank/DDBJ databases">
        <authorList>
            <person name="Sun Q."/>
            <person name="Zhou Y."/>
        </authorList>
    </citation>
    <scope>NUCLEOTIDE SEQUENCE</scope>
    <source>
        <strain evidence="1">CGMCC 1.12754</strain>
    </source>
</reference>
<accession>A0A917HKN5</accession>
<keyword evidence="2" id="KW-1185">Reference proteome</keyword>
<dbReference type="AlphaFoldDB" id="A0A917HKN5"/>
<proteinExistence type="predicted"/>
<protein>
    <recommendedName>
        <fullName evidence="3">Transposase</fullName>
    </recommendedName>
</protein>
<dbReference type="Proteomes" id="UP000622860">
    <property type="component" value="Unassembled WGS sequence"/>
</dbReference>